<evidence type="ECO:0000256" key="1">
    <source>
        <dbReference type="ARBA" id="ARBA00004459"/>
    </source>
</evidence>
<sequence>MRTPILAAAALAIMPLSACTTNDGYYADDWGRQYRPGTYEPYAMSRDDYIYRGDDGRYYCKRRDGTVGLVIGAGVGGLLGNLIAPRGSKTIGTIIGAAGGAVAGRAIERGEVRCQ</sequence>
<evidence type="ECO:0000256" key="2">
    <source>
        <dbReference type="ARBA" id="ARBA00008681"/>
    </source>
</evidence>
<evidence type="ECO:0000256" key="3">
    <source>
        <dbReference type="ARBA" id="ARBA00015281"/>
    </source>
</evidence>
<evidence type="ECO:0000313" key="7">
    <source>
        <dbReference type="EMBL" id="MDT9598145.1"/>
    </source>
</evidence>
<keyword evidence="5" id="KW-0732">Signal</keyword>
<comment type="subcellular location">
    <subcellularLocation>
        <location evidence="1">Cell outer membrane</location>
        <topology evidence="1">Lipid-anchor</topology>
    </subcellularLocation>
</comment>
<evidence type="ECO:0000256" key="5">
    <source>
        <dbReference type="SAM" id="SignalP"/>
    </source>
</evidence>
<evidence type="ECO:0000256" key="4">
    <source>
        <dbReference type="ARBA" id="ARBA00023288"/>
    </source>
</evidence>
<dbReference type="Proteomes" id="UP001259572">
    <property type="component" value="Unassembled WGS sequence"/>
</dbReference>
<feature type="chain" id="PRO_5046511229" description="17 kDa surface antigen" evidence="5">
    <location>
        <begin position="19"/>
        <end position="115"/>
    </location>
</feature>
<comment type="caution">
    <text evidence="7">The sequence shown here is derived from an EMBL/GenBank/DDBJ whole genome shotgun (WGS) entry which is preliminary data.</text>
</comment>
<keyword evidence="4" id="KW-0449">Lipoprotein</keyword>
<accession>A0ABU3Q404</accession>
<proteinExistence type="inferred from homology"/>
<protein>
    <recommendedName>
        <fullName evidence="3">17 kDa surface antigen</fullName>
    </recommendedName>
</protein>
<dbReference type="RefSeq" id="WP_315723937.1">
    <property type="nucleotide sequence ID" value="NZ_JAVUPU010000002.1"/>
</dbReference>
<gene>
    <name evidence="7" type="ORF">RQX22_04165</name>
</gene>
<feature type="signal peptide" evidence="5">
    <location>
        <begin position="1"/>
        <end position="18"/>
    </location>
</feature>
<evidence type="ECO:0000313" key="8">
    <source>
        <dbReference type="Proteomes" id="UP001259572"/>
    </source>
</evidence>
<feature type="domain" description="Glycine zipper 2TM" evidence="6">
    <location>
        <begin position="68"/>
        <end position="108"/>
    </location>
</feature>
<dbReference type="EMBL" id="JAVUPU010000002">
    <property type="protein sequence ID" value="MDT9598145.1"/>
    <property type="molecule type" value="Genomic_DNA"/>
</dbReference>
<keyword evidence="8" id="KW-1185">Reference proteome</keyword>
<organism evidence="7 8">
    <name type="scientific">Sphingosinicella rhizophila</name>
    <dbReference type="NCBI Taxonomy" id="3050082"/>
    <lineage>
        <taxon>Bacteria</taxon>
        <taxon>Pseudomonadati</taxon>
        <taxon>Pseudomonadota</taxon>
        <taxon>Alphaproteobacteria</taxon>
        <taxon>Sphingomonadales</taxon>
        <taxon>Sphingosinicellaceae</taxon>
        <taxon>Sphingosinicella</taxon>
    </lineage>
</organism>
<reference evidence="7 8" key="1">
    <citation type="submission" date="2023-05" db="EMBL/GenBank/DDBJ databases">
        <authorList>
            <person name="Guo Y."/>
        </authorList>
    </citation>
    <scope>NUCLEOTIDE SEQUENCE [LARGE SCALE GENOMIC DNA]</scope>
    <source>
        <strain evidence="7 8">GR2756</strain>
    </source>
</reference>
<evidence type="ECO:0000259" key="6">
    <source>
        <dbReference type="Pfam" id="PF05433"/>
    </source>
</evidence>
<comment type="similarity">
    <text evidence="2">Belongs to the rickettsiale 17 kDa surface antigen family.</text>
</comment>
<dbReference type="InterPro" id="IPR008816">
    <property type="entry name" value="Gly_zipper_2TM_dom"/>
</dbReference>
<name>A0ABU3Q404_9SPHN</name>
<dbReference type="Pfam" id="PF05433">
    <property type="entry name" value="Rick_17kDa_Anti"/>
    <property type="match status" value="1"/>
</dbReference>